<dbReference type="SUPFAM" id="SSF50729">
    <property type="entry name" value="PH domain-like"/>
    <property type="match status" value="1"/>
</dbReference>
<dbReference type="GO" id="GO:0006281">
    <property type="term" value="P:DNA repair"/>
    <property type="evidence" value="ECO:0007669"/>
    <property type="project" value="InterPro"/>
</dbReference>
<evidence type="ECO:0000256" key="5">
    <source>
        <dbReference type="ARBA" id="ARBA00022840"/>
    </source>
</evidence>
<evidence type="ECO:0000313" key="10">
    <source>
        <dbReference type="Proteomes" id="UP000719412"/>
    </source>
</evidence>
<comment type="similarity">
    <text evidence="2">Belongs to the rad17/RAD24 family.</text>
</comment>
<accession>A0A8J6L9C8</accession>
<keyword evidence="7" id="KW-0131">Cell cycle</keyword>
<evidence type="ECO:0000256" key="2">
    <source>
        <dbReference type="ARBA" id="ARBA00006168"/>
    </source>
</evidence>
<dbReference type="Gene3D" id="3.40.50.300">
    <property type="entry name" value="P-loop containing nucleotide triphosphate hydrolases"/>
    <property type="match status" value="1"/>
</dbReference>
<proteinExistence type="inferred from homology"/>
<organism evidence="9 10">
    <name type="scientific">Tenebrio molitor</name>
    <name type="common">Yellow mealworm beetle</name>
    <dbReference type="NCBI Taxonomy" id="7067"/>
    <lineage>
        <taxon>Eukaryota</taxon>
        <taxon>Metazoa</taxon>
        <taxon>Ecdysozoa</taxon>
        <taxon>Arthropoda</taxon>
        <taxon>Hexapoda</taxon>
        <taxon>Insecta</taxon>
        <taxon>Pterygota</taxon>
        <taxon>Neoptera</taxon>
        <taxon>Endopterygota</taxon>
        <taxon>Coleoptera</taxon>
        <taxon>Polyphaga</taxon>
        <taxon>Cucujiformia</taxon>
        <taxon>Tenebrionidae</taxon>
        <taxon>Tenebrio</taxon>
    </lineage>
</organism>
<keyword evidence="6" id="KW-0539">Nucleus</keyword>
<feature type="domain" description="GRAM" evidence="8">
    <location>
        <begin position="495"/>
        <end position="583"/>
    </location>
</feature>
<comment type="subcellular location">
    <subcellularLocation>
        <location evidence="1">Nucleus</location>
    </subcellularLocation>
</comment>
<sequence length="632" mass="71810">MKKAGKKWFAFDFEEEKSSESASLYEPPPDLLKKSNNYDLPVVNKRSFNFYRHLTPKTVADLAVHPKKINEVELWLQNNVCNKPKNCQTARFLLITGPTGSGKTSTIRVLCDSMSVDLSEWVNPMDQDFEVFRGPNQVTRFAEFLTEAKWNSLFSHGNKKIILVEEFPNALMRSPQEFMNVLEDCYYKGNYPIVFICTDSCDNRSNLSQVLFPQEIRDKYSIAHISFNSCAATLMKNALKRAHGLVQDNLDLFRTPSPSTVTAIIATSMGDIRCAINQYYFASLLGTSDLPTKIDKVVKKIGNKRKRGDNASSVQSMSRDETLDLFHGLGRVLNPKRQDVGNSWRFACDIDKLIDEFSTQPSIFTAFLFENYIKYFGDVKDASEASEILSCSQTFLEKWVDRHDVLIFALWVSVLGLMVHNEHRVSRWNPITGPKKIQKRINSDPRTRNLSVTDLFYCNIINKSGKQQFNTDTILLFADNVTVEWSGQGDGTFKGSKHGRFYLTTHRLIFNNKNTNDPMISFSFPFVTLSEVEIEQPVFGANYIKGKVRAQPNGNWIGEAKFKLTFKRGGAIDFGQAMLKAAYLGELWLNIFLYQTSAVILLNNEPSSKQLKLKTIGRNSPPNDPTCLCQTQ</sequence>
<dbReference type="AlphaFoldDB" id="A0A8J6L9C8"/>
<dbReference type="Pfam" id="PF02893">
    <property type="entry name" value="GRAM"/>
    <property type="match status" value="1"/>
</dbReference>
<keyword evidence="10" id="KW-1185">Reference proteome</keyword>
<comment type="caution">
    <text evidence="9">The sequence shown here is derived from an EMBL/GenBank/DDBJ whole genome shotgun (WGS) entry which is preliminary data.</text>
</comment>
<dbReference type="InterPro" id="IPR004582">
    <property type="entry name" value="Checkpoint_prot_Rad17_Rad24"/>
</dbReference>
<evidence type="ECO:0000256" key="4">
    <source>
        <dbReference type="ARBA" id="ARBA00022763"/>
    </source>
</evidence>
<evidence type="ECO:0000313" key="9">
    <source>
        <dbReference type="EMBL" id="KAH0810788.1"/>
    </source>
</evidence>
<keyword evidence="4" id="KW-0227">DNA damage</keyword>
<dbReference type="GO" id="GO:0005634">
    <property type="term" value="C:nucleus"/>
    <property type="evidence" value="ECO:0007669"/>
    <property type="project" value="UniProtKB-SubCell"/>
</dbReference>
<reference evidence="9" key="1">
    <citation type="journal article" date="2020" name="J Insects Food Feed">
        <title>The yellow mealworm (Tenebrio molitor) genome: a resource for the emerging insects as food and feed industry.</title>
        <authorList>
            <person name="Eriksson T."/>
            <person name="Andere A."/>
            <person name="Kelstrup H."/>
            <person name="Emery V."/>
            <person name="Picard C."/>
        </authorList>
    </citation>
    <scope>NUCLEOTIDE SEQUENCE</scope>
    <source>
        <strain evidence="9">Stoneville</strain>
        <tissue evidence="9">Whole head</tissue>
    </source>
</reference>
<dbReference type="GO" id="GO:0003682">
    <property type="term" value="F:chromatin binding"/>
    <property type="evidence" value="ECO:0007669"/>
    <property type="project" value="TreeGrafter"/>
</dbReference>
<dbReference type="InterPro" id="IPR011993">
    <property type="entry name" value="PH-like_dom_sf"/>
</dbReference>
<reference evidence="9" key="2">
    <citation type="submission" date="2021-08" db="EMBL/GenBank/DDBJ databases">
        <authorList>
            <person name="Eriksson T."/>
        </authorList>
    </citation>
    <scope>NUCLEOTIDE SEQUENCE</scope>
    <source>
        <strain evidence="9">Stoneville</strain>
        <tissue evidence="9">Whole head</tissue>
    </source>
</reference>
<dbReference type="SUPFAM" id="SSF52540">
    <property type="entry name" value="P-loop containing nucleoside triphosphate hydrolases"/>
    <property type="match status" value="1"/>
</dbReference>
<evidence type="ECO:0000256" key="3">
    <source>
        <dbReference type="ARBA" id="ARBA00022741"/>
    </source>
</evidence>
<dbReference type="FunFam" id="2.30.29.30:FF:000338">
    <property type="entry name" value="Uncharacterized protein, isoform D"/>
    <property type="match status" value="1"/>
</dbReference>
<evidence type="ECO:0000259" key="8">
    <source>
        <dbReference type="Pfam" id="PF02893"/>
    </source>
</evidence>
<dbReference type="GO" id="GO:0033314">
    <property type="term" value="P:mitotic DNA replication checkpoint signaling"/>
    <property type="evidence" value="ECO:0007669"/>
    <property type="project" value="TreeGrafter"/>
</dbReference>
<dbReference type="Pfam" id="PF03215">
    <property type="entry name" value="Rad17"/>
    <property type="match status" value="1"/>
</dbReference>
<keyword evidence="3" id="KW-0547">Nucleotide-binding</keyword>
<protein>
    <recommendedName>
        <fullName evidence="8">GRAM domain-containing protein</fullName>
    </recommendedName>
</protein>
<dbReference type="PANTHER" id="PTHR12172:SF0">
    <property type="entry name" value="CELL CYCLE CHECKPOINT PROTEIN RAD17"/>
    <property type="match status" value="1"/>
</dbReference>
<dbReference type="InterPro" id="IPR004182">
    <property type="entry name" value="GRAM"/>
</dbReference>
<keyword evidence="5" id="KW-0067">ATP-binding</keyword>
<dbReference type="InterPro" id="IPR027417">
    <property type="entry name" value="P-loop_NTPase"/>
</dbReference>
<dbReference type="EMBL" id="JABDTM020027262">
    <property type="protein sequence ID" value="KAH0810788.1"/>
    <property type="molecule type" value="Genomic_DNA"/>
</dbReference>
<dbReference type="Proteomes" id="UP000719412">
    <property type="component" value="Unassembled WGS sequence"/>
</dbReference>
<evidence type="ECO:0000256" key="6">
    <source>
        <dbReference type="ARBA" id="ARBA00023242"/>
    </source>
</evidence>
<gene>
    <name evidence="9" type="ORF">GEV33_011996</name>
</gene>
<dbReference type="GO" id="GO:0005524">
    <property type="term" value="F:ATP binding"/>
    <property type="evidence" value="ECO:0007669"/>
    <property type="project" value="UniProtKB-KW"/>
</dbReference>
<dbReference type="Gene3D" id="2.30.29.30">
    <property type="entry name" value="Pleckstrin-homology domain (PH domain)/Phosphotyrosine-binding domain (PTB)"/>
    <property type="match status" value="1"/>
</dbReference>
<evidence type="ECO:0000256" key="1">
    <source>
        <dbReference type="ARBA" id="ARBA00004123"/>
    </source>
</evidence>
<evidence type="ECO:0000256" key="7">
    <source>
        <dbReference type="ARBA" id="ARBA00023306"/>
    </source>
</evidence>
<name>A0A8J6L9C8_TENMO</name>
<dbReference type="GO" id="GO:0003689">
    <property type="term" value="F:DNA clamp loader activity"/>
    <property type="evidence" value="ECO:0007669"/>
    <property type="project" value="TreeGrafter"/>
</dbReference>
<dbReference type="PANTHER" id="PTHR12172">
    <property type="entry name" value="CELL CYCLE CHECKPOINT PROTEIN RAD17"/>
    <property type="match status" value="1"/>
</dbReference>
<dbReference type="GO" id="GO:0000077">
    <property type="term" value="P:DNA damage checkpoint signaling"/>
    <property type="evidence" value="ECO:0007669"/>
    <property type="project" value="TreeGrafter"/>
</dbReference>
<dbReference type="CDD" id="cd13214">
    <property type="entry name" value="PH-GRAM_WBP2"/>
    <property type="match status" value="1"/>
</dbReference>